<sequence>MSYEHSGKRFGMGKQAVYRGSARLEPNLVRSKSPSTMDMECLEHDITMDLLMPIIQRKRSALGLGQLAF</sequence>
<dbReference type="Proteomes" id="UP000239425">
    <property type="component" value="Unassembled WGS sequence"/>
</dbReference>
<dbReference type="EMBL" id="PHHC01000002">
    <property type="protein sequence ID" value="PPE06954.1"/>
    <property type="molecule type" value="Genomic_DNA"/>
</dbReference>
<keyword evidence="2" id="KW-1185">Reference proteome</keyword>
<reference evidence="1 2" key="1">
    <citation type="submission" date="2017-11" db="EMBL/GenBank/DDBJ databases">
        <title>Comparative genomic analysis of Holospora spp., intranuclear symbionts of paramecia.</title>
        <authorList>
            <person name="Garushyants S.K."/>
            <person name="Beliavskaya A."/>
            <person name="Malko D.B."/>
            <person name="Logacheva M.D."/>
            <person name="Rautian M.S."/>
            <person name="Gelfand M.S."/>
        </authorList>
    </citation>
    <scope>NUCLEOTIDE SEQUENCE [LARGE SCALE GENOMIC DNA]</scope>
    <source>
        <strain evidence="2">02AZ16</strain>
    </source>
</reference>
<evidence type="ECO:0000313" key="2">
    <source>
        <dbReference type="Proteomes" id="UP000239425"/>
    </source>
</evidence>
<protein>
    <submittedName>
        <fullName evidence="1">Uncharacterized protein</fullName>
    </submittedName>
</protein>
<dbReference type="AlphaFoldDB" id="A0A2S5RHZ6"/>
<organism evidence="1 2">
    <name type="scientific">Holospora curviuscula</name>
    <dbReference type="NCBI Taxonomy" id="1082868"/>
    <lineage>
        <taxon>Bacteria</taxon>
        <taxon>Pseudomonadati</taxon>
        <taxon>Pseudomonadota</taxon>
        <taxon>Alphaproteobacteria</taxon>
        <taxon>Holosporales</taxon>
        <taxon>Holosporaceae</taxon>
        <taxon>Holospora</taxon>
    </lineage>
</organism>
<accession>A0A2S5RHZ6</accession>
<dbReference type="OrthoDB" id="8480694at2"/>
<proteinExistence type="predicted"/>
<gene>
    <name evidence="1" type="ORF">HCUR_00017</name>
</gene>
<comment type="caution">
    <text evidence="1">The sequence shown here is derived from an EMBL/GenBank/DDBJ whole genome shotgun (WGS) entry which is preliminary data.</text>
</comment>
<evidence type="ECO:0000313" key="1">
    <source>
        <dbReference type="EMBL" id="PPE06954.1"/>
    </source>
</evidence>
<dbReference type="RefSeq" id="WP_104206226.1">
    <property type="nucleotide sequence ID" value="NZ_PHHC01000002.1"/>
</dbReference>
<name>A0A2S5RHZ6_9PROT</name>